<feature type="domain" description="Amine oxidase" evidence="4">
    <location>
        <begin position="226"/>
        <end position="497"/>
    </location>
</feature>
<proteinExistence type="predicted"/>
<dbReference type="Gene3D" id="3.50.50.60">
    <property type="entry name" value="FAD/NAD(P)-binding domain"/>
    <property type="match status" value="2"/>
</dbReference>
<organism evidence="5 6">
    <name type="scientific">Eggerthella guodeyinii</name>
    <dbReference type="NCBI Taxonomy" id="2690837"/>
    <lineage>
        <taxon>Bacteria</taxon>
        <taxon>Bacillati</taxon>
        <taxon>Actinomycetota</taxon>
        <taxon>Coriobacteriia</taxon>
        <taxon>Eggerthellales</taxon>
        <taxon>Eggerthellaceae</taxon>
        <taxon>Eggerthella</taxon>
    </lineage>
</organism>
<sequence length="525" mass="58374">MSSTYDFVVLGGGHNGLLTTAYLAKAGFSVCCLEANDEFGGSTRSGEVCAPGYISDLGGMVHNMISATPIVTEDELGLFSKYGFEYAHAKALFCSIFPDQRSLIMHHDLDKACQNMAEFSEHDAAIYPEFHEYMVNMMAVAGIGSQSAPPPYGTMHNVMSMSPEGREFQRVLNSSAQQIVEEWFDSEQVRVTFTRWCTEMMIDPRAIGTATLLYFTGRVHKPTYAPPFPMGGSQKFVEALMACCKDHGADLFTNAFVDGLTVQGGEAKSVRTKDGEEYIATNAVISTINIKDIYQMLGDEAPKEEARYVQRLKQADFAALNQSFALKKIPEFKAGPEVLDAYCIEFAPEEKEYLETFSNYKLGGFNAKLPLVTIPSLWDPSRCPEGHSVVNLYSYAPYRLWGDEKNWETHGDELKQAVWEFFKDQTTNITDDDLVGKWGLTPLEYEQWNPAMKEGDLGMIGLQPSQMYDMRPFPGKGHDYHGDIDNLYFVGCCSHPGGGIAAGARPGALKILEDYGVDYREILNK</sequence>
<keyword evidence="6" id="KW-1185">Reference proteome</keyword>
<name>A0A6N7RMF0_9ACTN</name>
<dbReference type="RefSeq" id="WP_154333304.1">
    <property type="nucleotide sequence ID" value="NZ_VTFY01000006.1"/>
</dbReference>
<dbReference type="PANTHER" id="PTHR10668:SF103">
    <property type="entry name" value="PYRIDINE NUCLEOTIDE-DISULFIDE OXIDOREDUCTASE DOMAIN-CONTAINING PROTEIN 2"/>
    <property type="match status" value="1"/>
</dbReference>
<evidence type="ECO:0000256" key="2">
    <source>
        <dbReference type="ARBA" id="ARBA00038825"/>
    </source>
</evidence>
<protein>
    <recommendedName>
        <fullName evidence="3">Pyridine nucleotide-disulfide oxidoreductase domain-containing protein 2</fullName>
    </recommendedName>
</protein>
<dbReference type="Pfam" id="PF13450">
    <property type="entry name" value="NAD_binding_8"/>
    <property type="match status" value="1"/>
</dbReference>
<dbReference type="Pfam" id="PF01593">
    <property type="entry name" value="Amino_oxidase"/>
    <property type="match status" value="1"/>
</dbReference>
<gene>
    <name evidence="5" type="ORF">GJG86_07970</name>
</gene>
<dbReference type="EMBL" id="VTFY01000006">
    <property type="protein sequence ID" value="MRX82429.1"/>
    <property type="molecule type" value="Genomic_DNA"/>
</dbReference>
<evidence type="ECO:0000256" key="1">
    <source>
        <dbReference type="ARBA" id="ARBA00037217"/>
    </source>
</evidence>
<comment type="subunit">
    <text evidence="2">Interacts with COX5B; this interaction may contribute to localize PYROXD2 to the inner face of the inner mitochondrial membrane.</text>
</comment>
<evidence type="ECO:0000256" key="3">
    <source>
        <dbReference type="ARBA" id="ARBA00040298"/>
    </source>
</evidence>
<dbReference type="SUPFAM" id="SSF51905">
    <property type="entry name" value="FAD/NAD(P)-binding domain"/>
    <property type="match status" value="1"/>
</dbReference>
<dbReference type="InterPro" id="IPR036188">
    <property type="entry name" value="FAD/NAD-bd_sf"/>
</dbReference>
<dbReference type="Proteomes" id="UP000438093">
    <property type="component" value="Unassembled WGS sequence"/>
</dbReference>
<dbReference type="InterPro" id="IPR002937">
    <property type="entry name" value="Amino_oxidase"/>
</dbReference>
<evidence type="ECO:0000313" key="5">
    <source>
        <dbReference type="EMBL" id="MRX82429.1"/>
    </source>
</evidence>
<comment type="caution">
    <text evidence="5">The sequence shown here is derived from an EMBL/GenBank/DDBJ whole genome shotgun (WGS) entry which is preliminary data.</text>
</comment>
<dbReference type="GO" id="GO:0016491">
    <property type="term" value="F:oxidoreductase activity"/>
    <property type="evidence" value="ECO:0007669"/>
    <property type="project" value="InterPro"/>
</dbReference>
<evidence type="ECO:0000313" key="6">
    <source>
        <dbReference type="Proteomes" id="UP000438093"/>
    </source>
</evidence>
<accession>A0A6N7RMF0</accession>
<evidence type="ECO:0000259" key="4">
    <source>
        <dbReference type="Pfam" id="PF01593"/>
    </source>
</evidence>
<dbReference type="AlphaFoldDB" id="A0A6N7RMF0"/>
<dbReference type="PANTHER" id="PTHR10668">
    <property type="entry name" value="PHYTOENE DEHYDROGENASE"/>
    <property type="match status" value="1"/>
</dbReference>
<comment type="function">
    <text evidence="1">Probable oxidoreductase that may play a role as regulator of mitochondrial function.</text>
</comment>
<reference evidence="6" key="1">
    <citation type="submission" date="2019-08" db="EMBL/GenBank/DDBJ databases">
        <title>Arthrobacter sp. nov., isolated from plateau pika and Tibetan wild ass.</title>
        <authorList>
            <person name="Ge Y."/>
        </authorList>
    </citation>
    <scope>NUCLEOTIDE SEQUENCE [LARGE SCALE GENOMIC DNA]</scope>
    <source>
        <strain evidence="6">HF-4214</strain>
    </source>
</reference>